<dbReference type="GO" id="GO:0005634">
    <property type="term" value="C:nucleus"/>
    <property type="evidence" value="ECO:0007669"/>
    <property type="project" value="UniProtKB-SubCell"/>
</dbReference>
<evidence type="ECO:0000256" key="5">
    <source>
        <dbReference type="ARBA" id="ARBA00022895"/>
    </source>
</evidence>
<comment type="similarity">
    <text evidence="3">Belongs to the telombin family.</text>
</comment>
<keyword evidence="10" id="KW-1185">Reference proteome</keyword>
<dbReference type="InterPro" id="IPR032042">
    <property type="entry name" value="POT1PC"/>
</dbReference>
<evidence type="ECO:0000256" key="2">
    <source>
        <dbReference type="ARBA" id="ARBA00004574"/>
    </source>
</evidence>
<comment type="subcellular location">
    <subcellularLocation>
        <location evidence="2">Chromosome</location>
        <location evidence="2">Telomere</location>
    </subcellularLocation>
    <subcellularLocation>
        <location evidence="1">Nucleus</location>
    </subcellularLocation>
</comment>
<gene>
    <name evidence="9" type="ORF">GCK32_000794</name>
</gene>
<evidence type="ECO:0000256" key="4">
    <source>
        <dbReference type="ARBA" id="ARBA00022454"/>
    </source>
</evidence>
<sequence>MSLKSVMESCISDSSSIPEFYLRYFNWMVQVISVRCNRTLPESRINHILRVWDGHPITSDHKNLMSFSIANSEMLVSPATELLSIPWCYGFDILLFGEWISRAAKLKSGSIVILKNLHFFLSKHSITPILVLHEGCLYGRGIVEVHPKAVEGHCRYLKLMNDTQRVLAENNRSHEESDTTAVSLQEDLAISTECREDVNQIHFDWDEEEELSDERLAALTDSFFGRTTTHHLQANDK</sequence>
<name>A0AAN8F974_TRICO</name>
<dbReference type="AlphaFoldDB" id="A0AAN8F974"/>
<keyword evidence="5" id="KW-0779">Telomere</keyword>
<dbReference type="GO" id="GO:0043047">
    <property type="term" value="F:single-stranded telomeric DNA binding"/>
    <property type="evidence" value="ECO:0007669"/>
    <property type="project" value="InterPro"/>
</dbReference>
<evidence type="ECO:0000256" key="1">
    <source>
        <dbReference type="ARBA" id="ARBA00004123"/>
    </source>
</evidence>
<dbReference type="SUPFAM" id="SSF50249">
    <property type="entry name" value="Nucleic acid-binding proteins"/>
    <property type="match status" value="1"/>
</dbReference>
<accession>A0AAN8F974</accession>
<evidence type="ECO:0000256" key="3">
    <source>
        <dbReference type="ARBA" id="ARBA00008442"/>
    </source>
</evidence>
<dbReference type="Gene3D" id="2.40.50.140">
    <property type="entry name" value="Nucleic acid-binding proteins"/>
    <property type="match status" value="1"/>
</dbReference>
<proteinExistence type="inferred from homology"/>
<dbReference type="EMBL" id="WIXE01014103">
    <property type="protein sequence ID" value="KAK5974542.1"/>
    <property type="molecule type" value="Genomic_DNA"/>
</dbReference>
<evidence type="ECO:0000259" key="8">
    <source>
        <dbReference type="Pfam" id="PF16686"/>
    </source>
</evidence>
<comment type="caution">
    <text evidence="9">The sequence shown here is derived from an EMBL/GenBank/DDBJ whole genome shotgun (WGS) entry which is preliminary data.</text>
</comment>
<evidence type="ECO:0000256" key="6">
    <source>
        <dbReference type="ARBA" id="ARBA00023125"/>
    </source>
</evidence>
<dbReference type="Proteomes" id="UP001331761">
    <property type="component" value="Unassembled WGS sequence"/>
</dbReference>
<evidence type="ECO:0000313" key="9">
    <source>
        <dbReference type="EMBL" id="KAK5974542.1"/>
    </source>
</evidence>
<evidence type="ECO:0000313" key="10">
    <source>
        <dbReference type="Proteomes" id="UP001331761"/>
    </source>
</evidence>
<keyword evidence="4" id="KW-0158">Chromosome</keyword>
<reference evidence="9 10" key="1">
    <citation type="submission" date="2019-10" db="EMBL/GenBank/DDBJ databases">
        <title>Assembly and Annotation for the nematode Trichostrongylus colubriformis.</title>
        <authorList>
            <person name="Martin J."/>
        </authorList>
    </citation>
    <scope>NUCLEOTIDE SEQUENCE [LARGE SCALE GENOMIC DNA]</scope>
    <source>
        <strain evidence="9">G859</strain>
        <tissue evidence="9">Whole worm</tissue>
    </source>
</reference>
<dbReference type="Pfam" id="PF16686">
    <property type="entry name" value="POT1PC"/>
    <property type="match status" value="1"/>
</dbReference>
<keyword evidence="7" id="KW-0539">Nucleus</keyword>
<protein>
    <submittedName>
        <fullName evidence="9">POT1PC domain-containing protein</fullName>
    </submittedName>
</protein>
<organism evidence="9 10">
    <name type="scientific">Trichostrongylus colubriformis</name>
    <name type="common">Black scour worm</name>
    <dbReference type="NCBI Taxonomy" id="6319"/>
    <lineage>
        <taxon>Eukaryota</taxon>
        <taxon>Metazoa</taxon>
        <taxon>Ecdysozoa</taxon>
        <taxon>Nematoda</taxon>
        <taxon>Chromadorea</taxon>
        <taxon>Rhabditida</taxon>
        <taxon>Rhabditina</taxon>
        <taxon>Rhabditomorpha</taxon>
        <taxon>Strongyloidea</taxon>
        <taxon>Trichostrongylidae</taxon>
        <taxon>Trichostrongylus</taxon>
    </lineage>
</organism>
<dbReference type="InterPro" id="IPR012340">
    <property type="entry name" value="NA-bd_OB-fold"/>
</dbReference>
<dbReference type="GO" id="GO:0000781">
    <property type="term" value="C:chromosome, telomeric region"/>
    <property type="evidence" value="ECO:0007669"/>
    <property type="project" value="UniProtKB-SubCell"/>
</dbReference>
<keyword evidence="6" id="KW-0238">DNA-binding</keyword>
<feature type="domain" description="Protection of telomeres protein 1 ssDNA-binding" evidence="8">
    <location>
        <begin position="23"/>
        <end position="147"/>
    </location>
</feature>
<evidence type="ECO:0000256" key="7">
    <source>
        <dbReference type="ARBA" id="ARBA00023242"/>
    </source>
</evidence>